<feature type="region of interest" description="Disordered" evidence="1">
    <location>
        <begin position="1"/>
        <end position="68"/>
    </location>
</feature>
<dbReference type="EMBL" id="SWDX01000003">
    <property type="protein sequence ID" value="TKC62631.1"/>
    <property type="molecule type" value="Genomic_DNA"/>
</dbReference>
<dbReference type="AlphaFoldDB" id="A0A4U1GET6"/>
<gene>
    <name evidence="2" type="ORF">EZ444_21400</name>
    <name evidence="3" type="ORF">FBD94_10265</name>
</gene>
<name>A0A4U1GET6_9SPHI</name>
<proteinExistence type="predicted"/>
<dbReference type="EMBL" id="SJSM01000019">
    <property type="protein sequence ID" value="TCC89039.1"/>
    <property type="molecule type" value="Genomic_DNA"/>
</dbReference>
<reference evidence="2 4" key="1">
    <citation type="submission" date="2019-02" db="EMBL/GenBank/DDBJ databases">
        <title>Pedobacter sp. RP-3-8 sp. nov., isolated from Arctic soil.</title>
        <authorList>
            <person name="Dahal R.H."/>
        </authorList>
    </citation>
    <scope>NUCLEOTIDE SEQUENCE [LARGE SCALE GENOMIC DNA]</scope>
    <source>
        <strain evidence="2 4">RP-3-8</strain>
    </source>
</reference>
<keyword evidence="4" id="KW-1185">Reference proteome</keyword>
<protein>
    <submittedName>
        <fullName evidence="3">Uncharacterized protein</fullName>
    </submittedName>
</protein>
<evidence type="ECO:0000313" key="4">
    <source>
        <dbReference type="Proteomes" id="UP000291117"/>
    </source>
</evidence>
<sequence length="68" mass="7520">MPEEDTHTKHAHRKTVYKETGDPITEREATSGETSSIAGRADFIIRPKRKTRPLGPGHEPGTTPGRDI</sequence>
<reference evidence="3 5" key="2">
    <citation type="submission" date="2019-04" db="EMBL/GenBank/DDBJ databases">
        <title>Pedobacter sp. RP-1-16 sp. nov., isolated from Arctic soil.</title>
        <authorList>
            <person name="Dahal R.H."/>
            <person name="Kim D.-U."/>
        </authorList>
    </citation>
    <scope>NUCLEOTIDE SEQUENCE [LARGE SCALE GENOMIC DNA]</scope>
    <source>
        <strain evidence="3 5">RP-1-16</strain>
    </source>
</reference>
<dbReference type="Proteomes" id="UP000291117">
    <property type="component" value="Unassembled WGS sequence"/>
</dbReference>
<dbReference type="Proteomes" id="UP000309594">
    <property type="component" value="Unassembled WGS sequence"/>
</dbReference>
<evidence type="ECO:0000256" key="1">
    <source>
        <dbReference type="SAM" id="MobiDB-lite"/>
    </source>
</evidence>
<organism evidence="3 5">
    <name type="scientific">Pedobacter hiemivivus</name>
    <dbReference type="NCBI Taxonomy" id="2530454"/>
    <lineage>
        <taxon>Bacteria</taxon>
        <taxon>Pseudomonadati</taxon>
        <taxon>Bacteroidota</taxon>
        <taxon>Sphingobacteriia</taxon>
        <taxon>Sphingobacteriales</taxon>
        <taxon>Sphingobacteriaceae</taxon>
        <taxon>Pedobacter</taxon>
    </lineage>
</organism>
<evidence type="ECO:0000313" key="2">
    <source>
        <dbReference type="EMBL" id="TCC89039.1"/>
    </source>
</evidence>
<evidence type="ECO:0000313" key="5">
    <source>
        <dbReference type="Proteomes" id="UP000309594"/>
    </source>
</evidence>
<dbReference type="OrthoDB" id="770700at2"/>
<accession>A0A4U1GET6</accession>
<comment type="caution">
    <text evidence="3">The sequence shown here is derived from an EMBL/GenBank/DDBJ whole genome shotgun (WGS) entry which is preliminary data.</text>
</comment>
<accession>A0A4R0MQ77</accession>
<feature type="compositionally biased region" description="Basic and acidic residues" evidence="1">
    <location>
        <begin position="16"/>
        <end position="30"/>
    </location>
</feature>
<evidence type="ECO:0000313" key="3">
    <source>
        <dbReference type="EMBL" id="TKC62631.1"/>
    </source>
</evidence>